<dbReference type="NCBIfam" id="NF037982">
    <property type="entry name" value="Nramp_1"/>
    <property type="match status" value="1"/>
</dbReference>
<dbReference type="NCBIfam" id="NF001923">
    <property type="entry name" value="PRK00701.1"/>
    <property type="match status" value="1"/>
</dbReference>
<feature type="transmembrane region" description="Helical" evidence="6">
    <location>
        <begin position="363"/>
        <end position="380"/>
    </location>
</feature>
<evidence type="ECO:0000313" key="8">
    <source>
        <dbReference type="Proteomes" id="UP000092573"/>
    </source>
</evidence>
<dbReference type="AlphaFoldDB" id="A0A1B1MVZ8"/>
<keyword evidence="8" id="KW-1185">Reference proteome</keyword>
<dbReference type="OrthoDB" id="9787548at2"/>
<comment type="function">
    <text evidence="6">H(+)-stimulated, divalent metal cation uptake system.</text>
</comment>
<feature type="transmembrane region" description="Helical" evidence="6">
    <location>
        <begin position="433"/>
        <end position="454"/>
    </location>
</feature>
<feature type="transmembrane region" description="Helical" evidence="6">
    <location>
        <begin position="149"/>
        <end position="168"/>
    </location>
</feature>
<feature type="transmembrane region" description="Helical" evidence="6">
    <location>
        <begin position="220"/>
        <end position="240"/>
    </location>
</feature>
<evidence type="ECO:0000256" key="3">
    <source>
        <dbReference type="ARBA" id="ARBA00022692"/>
    </source>
</evidence>
<dbReference type="KEGG" id="pyg:AWM70_01165"/>
<evidence type="ECO:0000256" key="4">
    <source>
        <dbReference type="ARBA" id="ARBA00022989"/>
    </source>
</evidence>
<keyword evidence="6" id="KW-0406">Ion transport</keyword>
<reference evidence="7 8" key="1">
    <citation type="submission" date="2016-01" db="EMBL/GenBank/DDBJ databases">
        <title>Complete Genome Sequence of Paenibacillus yonginensis DCY84, a novel Plant Growth-Promoting Bacteria with Elicitation of Induced Systemic Resistance.</title>
        <authorList>
            <person name="Kim Y.J."/>
            <person name="Yang D.C."/>
            <person name="Sukweenadhi J."/>
        </authorList>
    </citation>
    <scope>NUCLEOTIDE SEQUENCE [LARGE SCALE GENOMIC DNA]</scope>
    <source>
        <strain evidence="7 8">DCY84</strain>
    </source>
</reference>
<dbReference type="STRING" id="1462996.AWM70_01165"/>
<keyword evidence="6" id="KW-1003">Cell membrane</keyword>
<comment type="similarity">
    <text evidence="6">Belongs to the NRAMP family.</text>
</comment>
<dbReference type="PANTHER" id="PTHR11706:SF33">
    <property type="entry name" value="NATURAL RESISTANCE-ASSOCIATED MACROPHAGE PROTEIN 2"/>
    <property type="match status" value="1"/>
</dbReference>
<proteinExistence type="inferred from homology"/>
<feature type="transmembrane region" description="Helical" evidence="6">
    <location>
        <begin position="392"/>
        <end position="412"/>
    </location>
</feature>
<dbReference type="PRINTS" id="PR00447">
    <property type="entry name" value="NATRESASSCMP"/>
</dbReference>
<evidence type="ECO:0000313" key="7">
    <source>
        <dbReference type="EMBL" id="ANS73362.1"/>
    </source>
</evidence>
<protein>
    <recommendedName>
        <fullName evidence="6">Divalent metal cation transporter MntH</fullName>
    </recommendedName>
</protein>
<organism evidence="7 8">
    <name type="scientific">Paenibacillus yonginensis</name>
    <dbReference type="NCBI Taxonomy" id="1462996"/>
    <lineage>
        <taxon>Bacteria</taxon>
        <taxon>Bacillati</taxon>
        <taxon>Bacillota</taxon>
        <taxon>Bacilli</taxon>
        <taxon>Bacillales</taxon>
        <taxon>Paenibacillaceae</taxon>
        <taxon>Paenibacillus</taxon>
    </lineage>
</organism>
<keyword evidence="4 6" id="KW-1133">Transmembrane helix</keyword>
<dbReference type="PANTHER" id="PTHR11706">
    <property type="entry name" value="SOLUTE CARRIER PROTEIN FAMILY 11 MEMBER"/>
    <property type="match status" value="1"/>
</dbReference>
<evidence type="ECO:0000256" key="5">
    <source>
        <dbReference type="ARBA" id="ARBA00023136"/>
    </source>
</evidence>
<dbReference type="GO" id="GO:0034755">
    <property type="term" value="P:iron ion transmembrane transport"/>
    <property type="evidence" value="ECO:0007669"/>
    <property type="project" value="TreeGrafter"/>
</dbReference>
<evidence type="ECO:0000256" key="6">
    <source>
        <dbReference type="HAMAP-Rule" id="MF_00221"/>
    </source>
</evidence>
<dbReference type="Proteomes" id="UP000092573">
    <property type="component" value="Chromosome"/>
</dbReference>
<feature type="transmembrane region" description="Helical" evidence="6">
    <location>
        <begin position="71"/>
        <end position="89"/>
    </location>
</feature>
<dbReference type="GO" id="GO:0005886">
    <property type="term" value="C:plasma membrane"/>
    <property type="evidence" value="ECO:0007669"/>
    <property type="project" value="UniProtKB-SubCell"/>
</dbReference>
<dbReference type="RefSeq" id="WP_068693630.1">
    <property type="nucleotide sequence ID" value="NZ_CP014167.1"/>
</dbReference>
<name>A0A1B1MVZ8_9BACL</name>
<keyword evidence="2 6" id="KW-0813">Transport</keyword>
<dbReference type="EMBL" id="CP014167">
    <property type="protein sequence ID" value="ANS73362.1"/>
    <property type="molecule type" value="Genomic_DNA"/>
</dbReference>
<dbReference type="GO" id="GO:0015086">
    <property type="term" value="F:cadmium ion transmembrane transporter activity"/>
    <property type="evidence" value="ECO:0007669"/>
    <property type="project" value="TreeGrafter"/>
</dbReference>
<evidence type="ECO:0000256" key="2">
    <source>
        <dbReference type="ARBA" id="ARBA00022448"/>
    </source>
</evidence>
<sequence length="455" mass="48826">MGELPTVKQKQRLLAHANGASLGEVNNTVSLPNQAGFWKKLAAYSGPGVLVAVGYMDPGNWITSIQGGAQFGYTLLSIILISSLIAMLLQSMSAKLGIVTGMDLAQATRQATSKPAAFILWILTELAIMATDIAEVIGGAVALQLLFKIPLLVGVLITTLDVLLLLLLTKVGFRKIEAIVATLIATIFIVFLYEVLLSSPSIGPLLSGFIPSPEIATNNGMLLIALGIVGATVMPHNLYLHSSLVQTRQFKRDEQGKREAIKFATIDSNIQLSIAFIINCLLLVLGAAMFFGTTSDLGRFTDLYNALSDNAIVGAIASPLLSTLFAVALLASGQNSTITGTLSGQIVMEGFIQMKIPTWLRRIITRLLAVIPVVICVVMFGGRENAVEQLLLYTQVFLSVQLPFAIIPLALFTSDKRLMGPFANRSWVKYTAWIIAVILSVLNVFLIYGTFAGIG</sequence>
<dbReference type="NCBIfam" id="TIGR01197">
    <property type="entry name" value="nramp"/>
    <property type="match status" value="1"/>
</dbReference>
<keyword evidence="6" id="KW-0769">Symport</keyword>
<dbReference type="HAMAP" id="MF_00221">
    <property type="entry name" value="NRAMP"/>
    <property type="match status" value="1"/>
</dbReference>
<feature type="transmembrane region" description="Helical" evidence="6">
    <location>
        <begin position="311"/>
        <end position="331"/>
    </location>
</feature>
<keyword evidence="3 6" id="KW-0812">Transmembrane</keyword>
<keyword evidence="5 6" id="KW-0472">Membrane</keyword>
<gene>
    <name evidence="6" type="primary">mntH</name>
    <name evidence="7" type="ORF">AWM70_01165</name>
</gene>
<accession>A0A1B1MVZ8</accession>
<dbReference type="GO" id="GO:0046872">
    <property type="term" value="F:metal ion binding"/>
    <property type="evidence" value="ECO:0007669"/>
    <property type="project" value="UniProtKB-UniRule"/>
</dbReference>
<feature type="transmembrane region" description="Helical" evidence="6">
    <location>
        <begin position="180"/>
        <end position="200"/>
    </location>
</feature>
<feature type="transmembrane region" description="Helical" evidence="6">
    <location>
        <begin position="272"/>
        <end position="291"/>
    </location>
</feature>
<dbReference type="GO" id="GO:0005384">
    <property type="term" value="F:manganese ion transmembrane transporter activity"/>
    <property type="evidence" value="ECO:0007669"/>
    <property type="project" value="TreeGrafter"/>
</dbReference>
<dbReference type="InterPro" id="IPR001046">
    <property type="entry name" value="NRAMP_fam"/>
</dbReference>
<comment type="subcellular location">
    <subcellularLocation>
        <location evidence="6">Cell membrane</location>
        <topology evidence="6">Multi-pass membrane protein</topology>
    </subcellularLocation>
    <subcellularLocation>
        <location evidence="1">Membrane</location>
        <topology evidence="1">Multi-pass membrane protein</topology>
    </subcellularLocation>
</comment>
<dbReference type="GO" id="GO:0015293">
    <property type="term" value="F:symporter activity"/>
    <property type="evidence" value="ECO:0007669"/>
    <property type="project" value="UniProtKB-UniRule"/>
</dbReference>
<feature type="transmembrane region" description="Helical" evidence="6">
    <location>
        <begin position="118"/>
        <end position="143"/>
    </location>
</feature>
<evidence type="ECO:0000256" key="1">
    <source>
        <dbReference type="ARBA" id="ARBA00004141"/>
    </source>
</evidence>
<dbReference type="Pfam" id="PF01566">
    <property type="entry name" value="Nramp"/>
    <property type="match status" value="1"/>
</dbReference>